<keyword evidence="15 19" id="KW-0496">Mitochondrion</keyword>
<evidence type="ECO:0000313" key="24">
    <source>
        <dbReference type="Proteomes" id="UP000053890"/>
    </source>
</evidence>
<dbReference type="AlphaFoldDB" id="A0A194SAR7"/>
<evidence type="ECO:0000256" key="14">
    <source>
        <dbReference type="ARBA" id="ARBA00023098"/>
    </source>
</evidence>
<dbReference type="Gene3D" id="3.40.50.360">
    <property type="match status" value="1"/>
</dbReference>
<evidence type="ECO:0000256" key="11">
    <source>
        <dbReference type="ARBA" id="ARBA00022989"/>
    </source>
</evidence>
<keyword evidence="18 19" id="KW-0753">Steroid metabolism</keyword>
<comment type="function">
    <text evidence="19">This enzyme is required for electron transfer from NADP to cytochrome P450 in microsomes. It can also provide electron transfer to heme oxygenase and cytochrome B5. Involved in ergosterol biosynthesis.</text>
</comment>
<dbReference type="FunFam" id="2.40.30.10:FF:000100">
    <property type="entry name" value="NADPH--cytochrome P450 reductase"/>
    <property type="match status" value="1"/>
</dbReference>
<dbReference type="EMBL" id="KQ474074">
    <property type="protein sequence ID" value="KPV77684.1"/>
    <property type="molecule type" value="Genomic_DNA"/>
</dbReference>
<comment type="cofactor">
    <cofactor evidence="19">
        <name>FAD</name>
        <dbReference type="ChEBI" id="CHEBI:57692"/>
    </cofactor>
    <text evidence="19">Binds 1 FAD per monomer.</text>
</comment>
<evidence type="ECO:0000256" key="12">
    <source>
        <dbReference type="ARBA" id="ARBA00023002"/>
    </source>
</evidence>
<comment type="caution">
    <text evidence="19">Lacks conserved residue(s) required for the propagation of feature annotation.</text>
</comment>
<feature type="binding site" evidence="19">
    <location>
        <position position="708"/>
    </location>
    <ligand>
        <name>FAD</name>
        <dbReference type="ChEBI" id="CHEBI:57692"/>
    </ligand>
</feature>
<feature type="binding site" evidence="19">
    <location>
        <begin position="124"/>
        <end position="127"/>
    </location>
    <ligand>
        <name>FMN</name>
        <dbReference type="ChEBI" id="CHEBI:58210"/>
    </ligand>
</feature>
<gene>
    <name evidence="23" type="ORF">RHOBADRAFT_48011</name>
</gene>
<dbReference type="SUPFAM" id="SSF52343">
    <property type="entry name" value="Ferredoxin reductase-like, C-terminal NADP-linked domain"/>
    <property type="match status" value="1"/>
</dbReference>
<dbReference type="RefSeq" id="XP_018273733.1">
    <property type="nucleotide sequence ID" value="XM_018415082.1"/>
</dbReference>
<dbReference type="GO" id="GO:0050660">
    <property type="term" value="F:flavin adenine dinucleotide binding"/>
    <property type="evidence" value="ECO:0007669"/>
    <property type="project" value="UniProtKB-UniRule"/>
</dbReference>
<dbReference type="InterPro" id="IPR023208">
    <property type="entry name" value="P450R"/>
</dbReference>
<dbReference type="Proteomes" id="UP000053890">
    <property type="component" value="Unassembled WGS sequence"/>
</dbReference>
<dbReference type="GO" id="GO:0003958">
    <property type="term" value="F:NADPH-hemoprotein reductase activity"/>
    <property type="evidence" value="ECO:0007669"/>
    <property type="project" value="UniProtKB-UniRule"/>
</dbReference>
<feature type="binding site" evidence="19">
    <location>
        <begin position="164"/>
        <end position="173"/>
    </location>
    <ligand>
        <name>FMN</name>
        <dbReference type="ChEBI" id="CHEBI:58210"/>
    </ligand>
</feature>
<dbReference type="Pfam" id="PF00258">
    <property type="entry name" value="Flavodoxin_1"/>
    <property type="match status" value="1"/>
</dbReference>
<keyword evidence="5" id="KW-0812">Transmembrane</keyword>
<evidence type="ECO:0000313" key="23">
    <source>
        <dbReference type="EMBL" id="KPV77684.1"/>
    </source>
</evidence>
<keyword evidence="3 19" id="KW-0285">Flavoprotein</keyword>
<dbReference type="CDD" id="cd06204">
    <property type="entry name" value="CYPOR"/>
    <property type="match status" value="1"/>
</dbReference>
<keyword evidence="13 19" id="KW-0756">Sterol biosynthesis</keyword>
<feature type="binding site" evidence="19">
    <location>
        <position position="473"/>
    </location>
    <ligand>
        <name>FAD</name>
        <dbReference type="ChEBI" id="CHEBI:57692"/>
    </ligand>
</feature>
<keyword evidence="2 19" id="KW-0444">Lipid biosynthesis</keyword>
<keyword evidence="14 19" id="KW-0443">Lipid metabolism</keyword>
<evidence type="ECO:0000256" key="3">
    <source>
        <dbReference type="ARBA" id="ARBA00022630"/>
    </source>
</evidence>
<dbReference type="GO" id="GO:0010181">
    <property type="term" value="F:FMN binding"/>
    <property type="evidence" value="ECO:0007669"/>
    <property type="project" value="UniProtKB-UniRule"/>
</dbReference>
<keyword evidence="10 19" id="KW-0752">Steroid biosynthesis</keyword>
<comment type="cofactor">
    <cofactor evidence="19">
        <name>FMN</name>
        <dbReference type="ChEBI" id="CHEBI:58210"/>
    </cofactor>
    <text evidence="19">Binds 1 FMN per monomer.</text>
</comment>
<evidence type="ECO:0000256" key="17">
    <source>
        <dbReference type="ARBA" id="ARBA00023166"/>
    </source>
</evidence>
<dbReference type="HAMAP" id="MF_03212">
    <property type="entry name" value="NCPR"/>
    <property type="match status" value="1"/>
</dbReference>
<feature type="domain" description="Flavodoxin-like" evidence="21">
    <location>
        <begin position="67"/>
        <end position="215"/>
    </location>
</feature>
<comment type="catalytic activity">
    <reaction evidence="19 20">
        <text>2 oxidized [cytochrome P450] + NADPH = 2 reduced [cytochrome P450] + NADP(+) + H(+)</text>
        <dbReference type="Rhea" id="RHEA:24040"/>
        <dbReference type="Rhea" id="RHEA-COMP:14627"/>
        <dbReference type="Rhea" id="RHEA-COMP:14628"/>
        <dbReference type="ChEBI" id="CHEBI:15378"/>
        <dbReference type="ChEBI" id="CHEBI:55376"/>
        <dbReference type="ChEBI" id="CHEBI:57783"/>
        <dbReference type="ChEBI" id="CHEBI:58349"/>
        <dbReference type="ChEBI" id="CHEBI:60344"/>
        <dbReference type="EC" id="1.6.2.4"/>
    </reaction>
</comment>
<keyword evidence="11" id="KW-1133">Transmembrane helix</keyword>
<dbReference type="SUPFAM" id="SSF52218">
    <property type="entry name" value="Flavoproteins"/>
    <property type="match status" value="1"/>
</dbReference>
<keyword evidence="12 19" id="KW-0560">Oxidoreductase</keyword>
<dbReference type="Gene3D" id="3.40.50.80">
    <property type="entry name" value="Nucleotide-binding domain of ferredoxin-NADP reductase (FNR) module"/>
    <property type="match status" value="1"/>
</dbReference>
<feature type="binding site" evidence="19">
    <location>
        <position position="199"/>
    </location>
    <ligand>
        <name>FMN</name>
        <dbReference type="ChEBI" id="CHEBI:58210"/>
    </ligand>
</feature>
<feature type="domain" description="FAD-binding FR-type" evidence="22">
    <location>
        <begin position="268"/>
        <end position="524"/>
    </location>
</feature>
<dbReference type="GO" id="GO:0005829">
    <property type="term" value="C:cytosol"/>
    <property type="evidence" value="ECO:0007669"/>
    <property type="project" value="TreeGrafter"/>
</dbReference>
<dbReference type="GO" id="GO:0050661">
    <property type="term" value="F:NADP binding"/>
    <property type="evidence" value="ECO:0007669"/>
    <property type="project" value="UniProtKB-UniRule"/>
</dbReference>
<dbReference type="InterPro" id="IPR001433">
    <property type="entry name" value="OxRdtase_FAD/NAD-bd"/>
</dbReference>
<keyword evidence="4 19" id="KW-0288">FMN</keyword>
<evidence type="ECO:0000259" key="22">
    <source>
        <dbReference type="PROSITE" id="PS51384"/>
    </source>
</evidence>
<dbReference type="Pfam" id="PF00175">
    <property type="entry name" value="NAD_binding_1"/>
    <property type="match status" value="1"/>
</dbReference>
<evidence type="ECO:0000256" key="20">
    <source>
        <dbReference type="PIRNR" id="PIRNR000208"/>
    </source>
</evidence>
<name>A0A194SAR7_RHOGW</name>
<evidence type="ECO:0000256" key="6">
    <source>
        <dbReference type="ARBA" id="ARBA00022787"/>
    </source>
</evidence>
<dbReference type="OrthoDB" id="1856718at2759"/>
<keyword evidence="7 19" id="KW-0256">Endoplasmic reticulum</keyword>
<dbReference type="SUPFAM" id="SSF63380">
    <property type="entry name" value="Riboflavin synthase domain-like"/>
    <property type="match status" value="1"/>
</dbReference>
<evidence type="ECO:0000256" key="16">
    <source>
        <dbReference type="ARBA" id="ARBA00023136"/>
    </source>
</evidence>
<reference evidence="23 24" key="1">
    <citation type="journal article" date="2015" name="Front. Microbiol.">
        <title>Genome sequence of the plant growth promoting endophytic yeast Rhodotorula graminis WP1.</title>
        <authorList>
            <person name="Firrincieli A."/>
            <person name="Otillar R."/>
            <person name="Salamov A."/>
            <person name="Schmutz J."/>
            <person name="Khan Z."/>
            <person name="Redman R.S."/>
            <person name="Fleck N.D."/>
            <person name="Lindquist E."/>
            <person name="Grigoriev I.V."/>
            <person name="Doty S.L."/>
        </authorList>
    </citation>
    <scope>NUCLEOTIDE SEQUENCE [LARGE SCALE GENOMIC DNA]</scope>
    <source>
        <strain evidence="23 24">WP1</strain>
    </source>
</reference>
<dbReference type="PRINTS" id="PR00371">
    <property type="entry name" value="FPNCR"/>
</dbReference>
<comment type="similarity">
    <text evidence="19">In the N-terminal section; belongs to the flavodoxin family.</text>
</comment>
<evidence type="ECO:0000256" key="13">
    <source>
        <dbReference type="ARBA" id="ARBA00023011"/>
    </source>
</evidence>
<evidence type="ECO:0000256" key="4">
    <source>
        <dbReference type="ARBA" id="ARBA00022643"/>
    </source>
</evidence>
<dbReference type="Gene3D" id="2.40.30.10">
    <property type="entry name" value="Translation factors"/>
    <property type="match status" value="1"/>
</dbReference>
<keyword evidence="17 19" id="KW-1207">Sterol metabolism</keyword>
<dbReference type="GO" id="GO:0005886">
    <property type="term" value="C:plasma membrane"/>
    <property type="evidence" value="ECO:0007669"/>
    <property type="project" value="UniProtKB-SubCell"/>
</dbReference>
<dbReference type="InterPro" id="IPR017938">
    <property type="entry name" value="Riboflavin_synthase-like_b-brl"/>
</dbReference>
<evidence type="ECO:0000256" key="1">
    <source>
        <dbReference type="ARBA" id="ARBA00022475"/>
    </source>
</evidence>
<dbReference type="InterPro" id="IPR029039">
    <property type="entry name" value="Flavoprotein-like_sf"/>
</dbReference>
<dbReference type="PANTHER" id="PTHR19384">
    <property type="entry name" value="NITRIC OXIDE SYNTHASE-RELATED"/>
    <property type="match status" value="1"/>
</dbReference>
<dbReference type="PROSITE" id="PS51384">
    <property type="entry name" value="FAD_FR"/>
    <property type="match status" value="1"/>
</dbReference>
<comment type="similarity">
    <text evidence="19">Belongs to the NADPH--cytochrome P450 reductase family.</text>
</comment>
<accession>A0A194SAR7</accession>
<comment type="similarity">
    <text evidence="19 20">In the C-terminal section; belongs to the flavoprotein pyridine nucleotide cytochrome reductase family.</text>
</comment>
<evidence type="ECO:0000256" key="5">
    <source>
        <dbReference type="ARBA" id="ARBA00022692"/>
    </source>
</evidence>
<keyword evidence="16 19" id="KW-0472">Membrane</keyword>
<feature type="binding site" evidence="19">
    <location>
        <begin position="467"/>
        <end position="469"/>
    </location>
    <ligand>
        <name>FAD</name>
        <dbReference type="ChEBI" id="CHEBI:57692"/>
    </ligand>
</feature>
<organism evidence="23 24">
    <name type="scientific">Rhodotorula graminis (strain WP1)</name>
    <dbReference type="NCBI Taxonomy" id="578459"/>
    <lineage>
        <taxon>Eukaryota</taxon>
        <taxon>Fungi</taxon>
        <taxon>Dikarya</taxon>
        <taxon>Basidiomycota</taxon>
        <taxon>Pucciniomycotina</taxon>
        <taxon>Microbotryomycetes</taxon>
        <taxon>Sporidiobolales</taxon>
        <taxon>Sporidiobolaceae</taxon>
        <taxon>Rhodotorula</taxon>
    </lineage>
</organism>
<dbReference type="Gene3D" id="1.20.990.10">
    <property type="entry name" value="NADPH-cytochrome p450 Reductase, Chain A, domain 3"/>
    <property type="match status" value="1"/>
</dbReference>
<evidence type="ECO:0000256" key="19">
    <source>
        <dbReference type="HAMAP-Rule" id="MF_03212"/>
    </source>
</evidence>
<dbReference type="FunFam" id="3.40.50.80:FF:000018">
    <property type="entry name" value="NADPH--cytochrome P450 reductase"/>
    <property type="match status" value="1"/>
</dbReference>
<evidence type="ECO:0000256" key="9">
    <source>
        <dbReference type="ARBA" id="ARBA00022857"/>
    </source>
</evidence>
<evidence type="ECO:0000256" key="8">
    <source>
        <dbReference type="ARBA" id="ARBA00022827"/>
    </source>
</evidence>
<dbReference type="InterPro" id="IPR039261">
    <property type="entry name" value="FNR_nucleotide-bd"/>
</dbReference>
<keyword evidence="8 19" id="KW-0274">FAD</keyword>
<dbReference type="InterPro" id="IPR008254">
    <property type="entry name" value="Flavodoxin/NO_synth"/>
</dbReference>
<feature type="binding site" evidence="19">
    <location>
        <begin position="449"/>
        <end position="452"/>
    </location>
    <ligand>
        <name>FAD</name>
        <dbReference type="ChEBI" id="CHEBI:57692"/>
    </ligand>
</feature>
<feature type="binding site" evidence="19">
    <location>
        <begin position="626"/>
        <end position="627"/>
    </location>
    <ligand>
        <name>NADP(+)</name>
        <dbReference type="ChEBI" id="CHEBI:58349"/>
    </ligand>
</feature>
<evidence type="ECO:0000256" key="10">
    <source>
        <dbReference type="ARBA" id="ARBA00022955"/>
    </source>
</evidence>
<comment type="subcellular location">
    <subcellularLocation>
        <location evidence="19">Endoplasmic reticulum membrane</location>
        <topology evidence="19">Single-pass membrane protein</topology>
        <orientation evidence="19">Cytoplasmic side</orientation>
    </subcellularLocation>
    <subcellularLocation>
        <location evidence="19">Mitochondrion outer membrane</location>
        <topology evidence="19">Single-pass membrane protein</topology>
        <orientation evidence="19">Cytoplasmic side</orientation>
    </subcellularLocation>
    <subcellularLocation>
        <location evidence="19">Cell membrane</location>
        <topology evidence="19">Single-pass membrane protein</topology>
        <orientation evidence="19">Cytoplasmic side</orientation>
    </subcellularLocation>
</comment>
<dbReference type="InterPro" id="IPR017927">
    <property type="entry name" value="FAD-bd_FR_type"/>
</dbReference>
<protein>
    <recommendedName>
        <fullName evidence="19 20">NADPH--cytochrome P450 reductase</fullName>
        <shortName evidence="19">CPR</shortName>
        <shortName evidence="19">P450R</shortName>
        <ecNumber evidence="19 20">1.6.2.4</ecNumber>
    </recommendedName>
</protein>
<dbReference type="PANTHER" id="PTHR19384:SF17">
    <property type="entry name" value="NADPH--CYTOCHROME P450 REDUCTASE"/>
    <property type="match status" value="1"/>
</dbReference>
<feature type="binding site" evidence="19">
    <location>
        <begin position="73"/>
        <end position="78"/>
    </location>
    <ligand>
        <name>FMN</name>
        <dbReference type="ChEBI" id="CHEBI:58210"/>
    </ligand>
</feature>
<evidence type="ECO:0000256" key="2">
    <source>
        <dbReference type="ARBA" id="ARBA00022516"/>
    </source>
</evidence>
<feature type="binding site" evidence="19">
    <location>
        <position position="287"/>
    </location>
    <ligand>
        <name>NADP(+)</name>
        <dbReference type="ChEBI" id="CHEBI:58349"/>
    </ligand>
</feature>
<dbReference type="STRING" id="578459.A0A194SAR7"/>
<feature type="binding site" evidence="19">
    <location>
        <position position="555"/>
    </location>
    <ligand>
        <name>NADP(+)</name>
        <dbReference type="ChEBI" id="CHEBI:58349"/>
    </ligand>
</feature>
<feature type="binding site" evidence="19">
    <location>
        <begin position="484"/>
        <end position="487"/>
    </location>
    <ligand>
        <name>FAD</name>
        <dbReference type="ChEBI" id="CHEBI:57692"/>
    </ligand>
</feature>
<dbReference type="GO" id="GO:0005741">
    <property type="term" value="C:mitochondrial outer membrane"/>
    <property type="evidence" value="ECO:0007669"/>
    <property type="project" value="UniProtKB-SubCell"/>
</dbReference>
<evidence type="ECO:0000256" key="18">
    <source>
        <dbReference type="ARBA" id="ARBA00023221"/>
    </source>
</evidence>
<evidence type="ECO:0000256" key="15">
    <source>
        <dbReference type="ARBA" id="ARBA00023128"/>
    </source>
</evidence>
<dbReference type="InterPro" id="IPR023173">
    <property type="entry name" value="NADPH_Cyt_P450_Rdtase_alpha"/>
</dbReference>
<dbReference type="EC" id="1.6.2.4" evidence="19 20"/>
<dbReference type="InterPro" id="IPR001709">
    <property type="entry name" value="Flavoprot_Pyr_Nucl_cyt_Rdtase"/>
</dbReference>
<keyword evidence="6 19" id="KW-1000">Mitochondrion outer membrane</keyword>
<dbReference type="PROSITE" id="PS50902">
    <property type="entry name" value="FLAVODOXIN_LIKE"/>
    <property type="match status" value="1"/>
</dbReference>
<feature type="binding site" evidence="19">
    <location>
        <begin position="633"/>
        <end position="637"/>
    </location>
    <ligand>
        <name>NADP(+)</name>
        <dbReference type="ChEBI" id="CHEBI:58349"/>
    </ligand>
</feature>
<proteinExistence type="inferred from homology"/>
<dbReference type="PIRSF" id="PIRSF000208">
    <property type="entry name" value="P450R"/>
    <property type="match status" value="1"/>
</dbReference>
<dbReference type="GeneID" id="28975530"/>
<sequence>MPSTAVSLGALVAALVAGWFLFLRNKGDSSPVAPLPTNGSAAKPSANGVVDTGRDFVASLKLSGKKIAIFYGSQTGTAEDYGTRIAKEAKARFGLSSLVCDPEDYDFDNLDAVPDDCLVIFCLATYGEGEPTDNAVQLMEFLKEDPQFSNGDKLDNLRYVVFGLGNSTYEYFNAMARNIDDRLTQLGAKRVGPRGEGDDDKSMEEDYLAWKDDMFAAVQSELGWEEGAGGDVADFEVTELDEVDDAKLYLGELSARALTGTRGVFDAKNPYAAPLTQAKELFEDGDRNCIFAEFDITDSGIRYQTGDHVGVWPVNPEVEVERMLSILGLQDKRSKAIDVKSLDPALAKVPFPVPTTYETMFRNYLDISAPASRQSVGSFAKYAPTPEAKAMLEKLGSDKAYYHETAGAKCLRLSEVLMLAAGDAPSATPTPWSIPVDRIIGAIHRLQPRYYSISSSPKLHPNAIHVTAVVLKYEPVPGANKVFGVGTNYLLNLKQAANGTPPSAREDGAPVYALDGPRGKYKKHDKLAAPIHVRRSNFRLPTSPKVPIVMVGPGTGVAPFRGFIQDRVALARKAREKDGPDALKDWGTIDLFYGCRRSTWDFLYRAEWDEYAKELDGKFRLHVALSREEGQPKVYVQQLLREEGDRIGQALVQQKGYAYICGDAGSMAKAVERELATILGKAKGGSDEDGEKELKLLKDRNRLLLDVWS</sequence>
<dbReference type="OMA" id="QKRYQRD"/>
<dbReference type="InterPro" id="IPR001094">
    <property type="entry name" value="Flavdoxin-like"/>
</dbReference>
<dbReference type="PRINTS" id="PR00369">
    <property type="entry name" value="FLAVODOXIN"/>
</dbReference>
<keyword evidence="1 19" id="KW-1003">Cell membrane</keyword>
<evidence type="ECO:0000259" key="21">
    <source>
        <dbReference type="PROSITE" id="PS50902"/>
    </source>
</evidence>
<dbReference type="GO" id="GO:0006696">
    <property type="term" value="P:ergosterol biosynthetic process"/>
    <property type="evidence" value="ECO:0007669"/>
    <property type="project" value="UniProtKB-UniRule"/>
</dbReference>
<dbReference type="FunFam" id="3.40.50.360:FF:000024">
    <property type="entry name" value="NADPH--cytochrome P450 reductase"/>
    <property type="match status" value="1"/>
</dbReference>
<dbReference type="GO" id="GO:0005789">
    <property type="term" value="C:endoplasmic reticulum membrane"/>
    <property type="evidence" value="ECO:0007669"/>
    <property type="project" value="UniProtKB-SubCell"/>
</dbReference>
<dbReference type="InterPro" id="IPR003097">
    <property type="entry name" value="CysJ-like_FAD-binding"/>
</dbReference>
<keyword evidence="24" id="KW-1185">Reference proteome</keyword>
<evidence type="ECO:0000256" key="7">
    <source>
        <dbReference type="ARBA" id="ARBA00022824"/>
    </source>
</evidence>
<keyword evidence="9 19" id="KW-0521">NADP</keyword>
<dbReference type="Pfam" id="PF00667">
    <property type="entry name" value="FAD_binding_1"/>
    <property type="match status" value="1"/>
</dbReference>